<feature type="domain" description="TLDc" evidence="2">
    <location>
        <begin position="507"/>
        <end position="679"/>
    </location>
</feature>
<dbReference type="Pfam" id="PF07707">
    <property type="entry name" value="BACK"/>
    <property type="match status" value="1"/>
</dbReference>
<evidence type="ECO:0000313" key="3">
    <source>
        <dbReference type="EMBL" id="RIB27903.1"/>
    </source>
</evidence>
<dbReference type="SUPFAM" id="SSF54695">
    <property type="entry name" value="POZ domain"/>
    <property type="match status" value="1"/>
</dbReference>
<keyword evidence="4" id="KW-1185">Reference proteome</keyword>
<evidence type="ECO:0000313" key="4">
    <source>
        <dbReference type="Proteomes" id="UP000266673"/>
    </source>
</evidence>
<dbReference type="InterPro" id="IPR052407">
    <property type="entry name" value="BTB_POZ_domain_cont_9"/>
</dbReference>
<dbReference type="Pfam" id="PF07534">
    <property type="entry name" value="TLD"/>
    <property type="match status" value="2"/>
</dbReference>
<feature type="domain" description="BTB" evidence="1">
    <location>
        <begin position="23"/>
        <end position="94"/>
    </location>
</feature>
<dbReference type="PANTHER" id="PTHR46306:SF1">
    <property type="entry name" value="BTB_POZ DOMAIN-CONTAINING PROTEIN 9"/>
    <property type="match status" value="1"/>
</dbReference>
<dbReference type="SMART" id="SM00225">
    <property type="entry name" value="BTB"/>
    <property type="match status" value="1"/>
</dbReference>
<sequence>MTLNLFEQLSQDIFQLYESEHDYNVAIEVGDQPGKQLFKAHSVILHQRSLYFRQNLTNATKKNNIIEIKLLHVSIKEFDIIIKYIYCGIVSLENFEASDILNLLITTEEFKLTELIENLQNHLINNEASWLRFNFSRVYKISFYNEDFKVLQQFCNDIIAKQPNMIFDLDDFTSLPENALVTLLKRDDLQMDELKIWDKVILWGKDKIPDLPPNLDQWTEANFNSLKTTLQHCLPYIRYFQIPSNEILKKIKPYHTILEKSIWDDILTKNLDPDTPVSKTSLILPNRTKITTQLPSRYPTNNVTPSTITLQQDTEISSSIITSQHVAEISSWIDRRSKIYDIADTPYEFKLLLRGSRDGFTGATFHKLCDNIPGTVVVLKVNDTNEILGGYNPLTWEVFIGGGAYVKTGDSFIFSLGNDNFKKSIISRVFTKTHGIWNGQMSQGPWFGNDLGMGNDKGTNPKEWYYEKYAYHNPIRNVTGWFSIIEYEVFQVYKKLLNIYRHHPTSFTITPQHMAEISSWIDRRSTIYDITEIPYEFKLLLRGSRDGFTGEVFHRLCDNIPGTVVVLRVSCTDEILGGYNPLIWKFSYRCESATTADSFIFSLKNGNLNKSILSRVKVTSSAIYNNVISLGPHFGYDLVVVNNPKKSSYCKSSYDKEIRDVLRYGREFSIDEYEVFQICKKN</sequence>
<dbReference type="InterPro" id="IPR011705">
    <property type="entry name" value="BACK"/>
</dbReference>
<dbReference type="InterPro" id="IPR006571">
    <property type="entry name" value="TLDc_dom"/>
</dbReference>
<dbReference type="CDD" id="cd18186">
    <property type="entry name" value="BTB_POZ_ZBTB_KLHL-like"/>
    <property type="match status" value="1"/>
</dbReference>
<dbReference type="InterPro" id="IPR000210">
    <property type="entry name" value="BTB/POZ_dom"/>
</dbReference>
<comment type="caution">
    <text evidence="3">The sequence shown here is derived from an EMBL/GenBank/DDBJ whole genome shotgun (WGS) entry which is preliminary data.</text>
</comment>
<evidence type="ECO:0000259" key="2">
    <source>
        <dbReference type="PROSITE" id="PS51886"/>
    </source>
</evidence>
<dbReference type="Proteomes" id="UP000266673">
    <property type="component" value="Unassembled WGS sequence"/>
</dbReference>
<accession>A0A397W6I8</accession>
<feature type="domain" description="TLDc" evidence="2">
    <location>
        <begin position="319"/>
        <end position="493"/>
    </location>
</feature>
<dbReference type="PROSITE" id="PS50097">
    <property type="entry name" value="BTB"/>
    <property type="match status" value="1"/>
</dbReference>
<gene>
    <name evidence="3" type="ORF">C2G38_2137602</name>
</gene>
<name>A0A397W6I8_9GLOM</name>
<dbReference type="Gene3D" id="3.30.710.10">
    <property type="entry name" value="Potassium Channel Kv1.1, Chain A"/>
    <property type="match status" value="1"/>
</dbReference>
<dbReference type="EMBL" id="QKWP01000084">
    <property type="protein sequence ID" value="RIB27903.1"/>
    <property type="molecule type" value="Genomic_DNA"/>
</dbReference>
<protein>
    <recommendedName>
        <fullName evidence="5">TLD-domain-containing protein</fullName>
    </recommendedName>
</protein>
<dbReference type="PROSITE" id="PS51886">
    <property type="entry name" value="TLDC"/>
    <property type="match status" value="2"/>
</dbReference>
<dbReference type="PANTHER" id="PTHR46306">
    <property type="entry name" value="BTB/POZ DOMAIN-CONTAINING PROTEIN 9"/>
    <property type="match status" value="1"/>
</dbReference>
<evidence type="ECO:0000259" key="1">
    <source>
        <dbReference type="PROSITE" id="PS50097"/>
    </source>
</evidence>
<proteinExistence type="predicted"/>
<organism evidence="3 4">
    <name type="scientific">Gigaspora rosea</name>
    <dbReference type="NCBI Taxonomy" id="44941"/>
    <lineage>
        <taxon>Eukaryota</taxon>
        <taxon>Fungi</taxon>
        <taxon>Fungi incertae sedis</taxon>
        <taxon>Mucoromycota</taxon>
        <taxon>Glomeromycotina</taxon>
        <taxon>Glomeromycetes</taxon>
        <taxon>Diversisporales</taxon>
        <taxon>Gigasporaceae</taxon>
        <taxon>Gigaspora</taxon>
    </lineage>
</organism>
<evidence type="ECO:0008006" key="5">
    <source>
        <dbReference type="Google" id="ProtNLM"/>
    </source>
</evidence>
<dbReference type="GO" id="GO:0005737">
    <property type="term" value="C:cytoplasm"/>
    <property type="evidence" value="ECO:0007669"/>
    <property type="project" value="TreeGrafter"/>
</dbReference>
<dbReference type="OrthoDB" id="25620at2759"/>
<dbReference type="Gene3D" id="1.25.40.420">
    <property type="match status" value="1"/>
</dbReference>
<dbReference type="InterPro" id="IPR011333">
    <property type="entry name" value="SKP1/BTB/POZ_sf"/>
</dbReference>
<dbReference type="Pfam" id="PF00651">
    <property type="entry name" value="BTB"/>
    <property type="match status" value="1"/>
</dbReference>
<dbReference type="AlphaFoldDB" id="A0A397W6I8"/>
<reference evidence="3 4" key="1">
    <citation type="submission" date="2018-06" db="EMBL/GenBank/DDBJ databases">
        <title>Comparative genomics reveals the genomic features of Rhizophagus irregularis, R. cerebriforme, R. diaphanum and Gigaspora rosea, and their symbiotic lifestyle signature.</title>
        <authorList>
            <person name="Morin E."/>
            <person name="San Clemente H."/>
            <person name="Chen E.C.H."/>
            <person name="De La Providencia I."/>
            <person name="Hainaut M."/>
            <person name="Kuo A."/>
            <person name="Kohler A."/>
            <person name="Murat C."/>
            <person name="Tang N."/>
            <person name="Roy S."/>
            <person name="Loubradou J."/>
            <person name="Henrissat B."/>
            <person name="Grigoriev I.V."/>
            <person name="Corradi N."/>
            <person name="Roux C."/>
            <person name="Martin F.M."/>
        </authorList>
    </citation>
    <scope>NUCLEOTIDE SEQUENCE [LARGE SCALE GENOMIC DNA]</scope>
    <source>
        <strain evidence="3 4">DAOM 194757</strain>
    </source>
</reference>